<accession>T1C2P3</accession>
<evidence type="ECO:0000259" key="3">
    <source>
        <dbReference type="PROSITE" id="PS51671"/>
    </source>
</evidence>
<evidence type="ECO:0000313" key="4">
    <source>
        <dbReference type="EMBL" id="EQD76282.1"/>
    </source>
</evidence>
<reference evidence="4" key="2">
    <citation type="journal article" date="2014" name="ISME J.">
        <title>Microbial stratification in low pH oxic and suboxic macroscopic growths along an acid mine drainage.</title>
        <authorList>
            <person name="Mendez-Garcia C."/>
            <person name="Mesa V."/>
            <person name="Sprenger R.R."/>
            <person name="Richter M."/>
            <person name="Diez M.S."/>
            <person name="Solano J."/>
            <person name="Bargiela R."/>
            <person name="Golyshina O.V."/>
            <person name="Manteca A."/>
            <person name="Ramos J.L."/>
            <person name="Gallego J.R."/>
            <person name="Llorente I."/>
            <person name="Martins Dos Santos V.A."/>
            <person name="Jensen O.N."/>
            <person name="Pelaez A.I."/>
            <person name="Sanchez J."/>
            <person name="Ferrer M."/>
        </authorList>
    </citation>
    <scope>NUCLEOTIDE SEQUENCE</scope>
</reference>
<dbReference type="Gene3D" id="3.40.50.720">
    <property type="entry name" value="NAD(P)-binding Rossmann-like Domain"/>
    <property type="match status" value="1"/>
</dbReference>
<reference evidence="4" key="1">
    <citation type="submission" date="2013-08" db="EMBL/GenBank/DDBJ databases">
        <authorList>
            <person name="Mendez C."/>
            <person name="Richter M."/>
            <person name="Ferrer M."/>
            <person name="Sanchez J."/>
        </authorList>
    </citation>
    <scope>NUCLEOTIDE SEQUENCE</scope>
</reference>
<dbReference type="InterPro" id="IPR037062">
    <property type="entry name" value="Malic_N_dom_sf"/>
</dbReference>
<dbReference type="InterPro" id="IPR045865">
    <property type="entry name" value="ACT-like_dom_sf"/>
</dbReference>
<evidence type="ECO:0000256" key="2">
    <source>
        <dbReference type="ARBA" id="ARBA00029440"/>
    </source>
</evidence>
<dbReference type="InterPro" id="IPR036291">
    <property type="entry name" value="NAD(P)-bd_dom_sf"/>
</dbReference>
<dbReference type="GO" id="GO:0004470">
    <property type="term" value="F:malic enzyme activity"/>
    <property type="evidence" value="ECO:0007669"/>
    <property type="project" value="InterPro"/>
</dbReference>
<feature type="domain" description="ACT" evidence="3">
    <location>
        <begin position="6"/>
        <end position="79"/>
    </location>
</feature>
<dbReference type="InterPro" id="IPR051674">
    <property type="entry name" value="Malate_Decarboxylase"/>
</dbReference>
<dbReference type="Pfam" id="PF00390">
    <property type="entry name" value="malic"/>
    <property type="match status" value="1"/>
</dbReference>
<dbReference type="InterPro" id="IPR012302">
    <property type="entry name" value="Malic_NAD-bd"/>
</dbReference>
<dbReference type="AlphaFoldDB" id="T1C2P3"/>
<evidence type="ECO:0000256" key="1">
    <source>
        <dbReference type="ARBA" id="ARBA00023002"/>
    </source>
</evidence>
<sequence length="437" mass="46178">MQIPEILLVESEHRPGSLGRILTAIGECGVVIDHLTAVSRNQDKTVWEITIEIDPGISTLLDERLASLPNARLIGKSDRVFDRHRGGKIEMVAKVPLDSLQQLRDLYTPGVARVCLAIQKNPEALWDYTNYGNSVGIVTNGTAILGLGAVGAQAGLPVMEGKSMIYSRMVGISGIPILINETDPGRIVDHVSAIADSFAAIHLEDISAPACFEITEALANRLAKPVLHDDQQGTAVVTLAALLSAAREVGQNLHEAVIGQIGLGAAGIGIGRLLLRYGIRELWGTDLRPEAMAQLTALGGRPALIPELMRAADIVITTTGVKNLISRDQIRPGQIIFALSNPEPEISAREALAAGARFATDGRSVNNALGFPGLFRGALDARAHVFSDAMLLAASHRLADLSPPHEILPDVLNPAVHAAVAEAVAKAARSGDGATPL</sequence>
<comment type="caution">
    <text evidence="4">The sequence shown here is derived from an EMBL/GenBank/DDBJ whole genome shotgun (WGS) entry which is preliminary data.</text>
</comment>
<dbReference type="Gene3D" id="3.40.50.10380">
    <property type="entry name" value="Malic enzyme, N-terminal domain"/>
    <property type="match status" value="1"/>
</dbReference>
<dbReference type="Pfam" id="PF03949">
    <property type="entry name" value="Malic_M"/>
    <property type="match status" value="2"/>
</dbReference>
<keyword evidence="1" id="KW-0560">Oxidoreductase</keyword>
<dbReference type="PANTHER" id="PTHR43237:SF4">
    <property type="entry name" value="NADP-DEPENDENT MALIC ENZYME"/>
    <property type="match status" value="1"/>
</dbReference>
<dbReference type="SUPFAM" id="SSF53223">
    <property type="entry name" value="Aminoacid dehydrogenase-like, N-terminal domain"/>
    <property type="match status" value="1"/>
</dbReference>
<dbReference type="InterPro" id="IPR002912">
    <property type="entry name" value="ACT_dom"/>
</dbReference>
<dbReference type="SMART" id="SM00919">
    <property type="entry name" value="Malic_M"/>
    <property type="match status" value="1"/>
</dbReference>
<dbReference type="GO" id="GO:0016616">
    <property type="term" value="F:oxidoreductase activity, acting on the CH-OH group of donors, NAD or NADP as acceptor"/>
    <property type="evidence" value="ECO:0007669"/>
    <property type="project" value="InterPro"/>
</dbReference>
<name>T1C2P3_9ZZZZ</name>
<dbReference type="GO" id="GO:0051287">
    <property type="term" value="F:NAD binding"/>
    <property type="evidence" value="ECO:0007669"/>
    <property type="project" value="InterPro"/>
</dbReference>
<dbReference type="SUPFAM" id="SSF55021">
    <property type="entry name" value="ACT-like"/>
    <property type="match status" value="1"/>
</dbReference>
<dbReference type="SMART" id="SM01274">
    <property type="entry name" value="malic"/>
    <property type="match status" value="1"/>
</dbReference>
<gene>
    <name evidence="4" type="ORF">B1B_01798</name>
</gene>
<dbReference type="SUPFAM" id="SSF51735">
    <property type="entry name" value="NAD(P)-binding Rossmann-fold domains"/>
    <property type="match status" value="1"/>
</dbReference>
<proteinExistence type="predicted"/>
<dbReference type="PROSITE" id="PS51671">
    <property type="entry name" value="ACT"/>
    <property type="match status" value="1"/>
</dbReference>
<dbReference type="InterPro" id="IPR046346">
    <property type="entry name" value="Aminoacid_DH-like_N_sf"/>
</dbReference>
<protein>
    <submittedName>
        <fullName evidence="4">Malate oxidoreductase</fullName>
    </submittedName>
</protein>
<dbReference type="EMBL" id="AUZY01001093">
    <property type="protein sequence ID" value="EQD76282.1"/>
    <property type="molecule type" value="Genomic_DNA"/>
</dbReference>
<dbReference type="InterPro" id="IPR012301">
    <property type="entry name" value="Malic_N_dom"/>
</dbReference>
<dbReference type="PANTHER" id="PTHR43237">
    <property type="entry name" value="NADP-DEPENDENT MALIC ENZYME"/>
    <property type="match status" value="1"/>
</dbReference>
<comment type="pathway">
    <text evidence="2">Amino-acid biosynthesis.</text>
</comment>
<organism evidence="4">
    <name type="scientific">mine drainage metagenome</name>
    <dbReference type="NCBI Taxonomy" id="410659"/>
    <lineage>
        <taxon>unclassified sequences</taxon>
        <taxon>metagenomes</taxon>
        <taxon>ecological metagenomes</taxon>
    </lineage>
</organism>